<dbReference type="InterPro" id="IPR016181">
    <property type="entry name" value="Acyl_CoA_acyltransferase"/>
</dbReference>
<dbReference type="AlphaFoldDB" id="A0A6I6UMJ0"/>
<dbReference type="RefSeq" id="WP_159361271.1">
    <property type="nucleotide sequence ID" value="NZ_CP047394.1"/>
</dbReference>
<dbReference type="InterPro" id="IPR000182">
    <property type="entry name" value="GNAT_dom"/>
</dbReference>
<keyword evidence="2" id="KW-0808">Transferase</keyword>
<dbReference type="PROSITE" id="PS51186">
    <property type="entry name" value="GNAT"/>
    <property type="match status" value="1"/>
</dbReference>
<proteinExistence type="predicted"/>
<dbReference type="EMBL" id="CP047394">
    <property type="protein sequence ID" value="QHE60261.1"/>
    <property type="molecule type" value="Genomic_DNA"/>
</dbReference>
<dbReference type="GO" id="GO:0016747">
    <property type="term" value="F:acyltransferase activity, transferring groups other than amino-acyl groups"/>
    <property type="evidence" value="ECO:0007669"/>
    <property type="project" value="InterPro"/>
</dbReference>
<protein>
    <submittedName>
        <fullName evidence="2">GNAT family N-acetyltransferase</fullName>
    </submittedName>
</protein>
<gene>
    <name evidence="2" type="ORF">FHE72_03820</name>
</gene>
<dbReference type="CDD" id="cd04301">
    <property type="entry name" value="NAT_SF"/>
    <property type="match status" value="1"/>
</dbReference>
<dbReference type="SUPFAM" id="SSF55729">
    <property type="entry name" value="Acyl-CoA N-acyltransferases (Nat)"/>
    <property type="match status" value="1"/>
</dbReference>
<feature type="domain" description="N-acetyltransferase" evidence="1">
    <location>
        <begin position="13"/>
        <end position="178"/>
    </location>
</feature>
<reference evidence="2 3" key="1">
    <citation type="submission" date="2019-06" db="EMBL/GenBank/DDBJ databases">
        <title>An operon consisting of a P-type ATPase gene and a transcriptional regular gene given the different cadmium resistance in Bacillus vietamensis 151-6 and Bacillus marisflavi 151-25.</title>
        <authorList>
            <person name="Yu X."/>
        </authorList>
    </citation>
    <scope>NUCLEOTIDE SEQUENCE [LARGE SCALE GENOMIC DNA]</scope>
    <source>
        <strain evidence="2 3">151-6</strain>
    </source>
</reference>
<accession>A0A6I6UMJ0</accession>
<organism evidence="2 3">
    <name type="scientific">Rossellomorea vietnamensis</name>
    <dbReference type="NCBI Taxonomy" id="218284"/>
    <lineage>
        <taxon>Bacteria</taxon>
        <taxon>Bacillati</taxon>
        <taxon>Bacillota</taxon>
        <taxon>Bacilli</taxon>
        <taxon>Bacillales</taxon>
        <taxon>Bacillaceae</taxon>
        <taxon>Rossellomorea</taxon>
    </lineage>
</organism>
<dbReference type="Proteomes" id="UP000465062">
    <property type="component" value="Chromosome"/>
</dbReference>
<evidence type="ECO:0000259" key="1">
    <source>
        <dbReference type="PROSITE" id="PS51186"/>
    </source>
</evidence>
<dbReference type="Pfam" id="PF00583">
    <property type="entry name" value="Acetyltransf_1"/>
    <property type="match status" value="1"/>
</dbReference>
<name>A0A6I6UMJ0_9BACI</name>
<evidence type="ECO:0000313" key="3">
    <source>
        <dbReference type="Proteomes" id="UP000465062"/>
    </source>
</evidence>
<dbReference type="KEGG" id="bvq:FHE72_03820"/>
<dbReference type="Gene3D" id="3.40.630.30">
    <property type="match status" value="1"/>
</dbReference>
<sequence>MKLIPTKWKTKRLIVEDLRKEEIHRVQSLYEKGSYIHQWDGGSLDEGFVKRCFLEGDLPPGGTKEKFRIQVIRMKESEELAGLLVSYHGHPVTDSFYINYLSIDPGYQKLGLGQEVVEELLEIVKHHEFKEVRANVALKNWGAIRFWTKLGLDTINGIYGDYESGENRFADMELVKKF</sequence>
<evidence type="ECO:0000313" key="2">
    <source>
        <dbReference type="EMBL" id="QHE60261.1"/>
    </source>
</evidence>